<dbReference type="Proteomes" id="UP000221020">
    <property type="component" value="Unassembled WGS sequence"/>
</dbReference>
<proteinExistence type="predicted"/>
<reference evidence="1 2" key="1">
    <citation type="submission" date="2017-09" db="EMBL/GenBank/DDBJ databases">
        <title>Large-scale bioinformatics analysis of Bacillus genomes uncovers conserved roles of natural products in bacterial physiology.</title>
        <authorList>
            <consortium name="Agbiome Team Llc"/>
            <person name="Bleich R.M."/>
            <person name="Grubbs K.J."/>
            <person name="Santa Maria K.C."/>
            <person name="Allen S.E."/>
            <person name="Farag S."/>
            <person name="Shank E.A."/>
            <person name="Bowers A."/>
        </authorList>
    </citation>
    <scope>NUCLEOTIDE SEQUENCE [LARGE SCALE GENOMIC DNA]</scope>
    <source>
        <strain evidence="1 2">AFS092012</strain>
    </source>
</reference>
<comment type="caution">
    <text evidence="1">The sequence shown here is derived from an EMBL/GenBank/DDBJ whole genome shotgun (WGS) entry which is preliminary data.</text>
</comment>
<dbReference type="AlphaFoldDB" id="A0AA91V919"/>
<keyword evidence="1" id="KW-0946">Virion</keyword>
<dbReference type="Pfam" id="PF08757">
    <property type="entry name" value="CotH"/>
    <property type="match status" value="1"/>
</dbReference>
<dbReference type="PANTHER" id="PTHR40050">
    <property type="entry name" value="INNER SPORE COAT PROTEIN H"/>
    <property type="match status" value="1"/>
</dbReference>
<name>A0AA91V919_9BACI</name>
<organism evidence="1 2">
    <name type="scientific">Bacillus pseudomycoides</name>
    <dbReference type="NCBI Taxonomy" id="64104"/>
    <lineage>
        <taxon>Bacteria</taxon>
        <taxon>Bacillati</taxon>
        <taxon>Bacillota</taxon>
        <taxon>Bacilli</taxon>
        <taxon>Bacillales</taxon>
        <taxon>Bacillaceae</taxon>
        <taxon>Bacillus</taxon>
        <taxon>Bacillus cereus group</taxon>
    </lineage>
</organism>
<dbReference type="EMBL" id="NVOR01000111">
    <property type="protein sequence ID" value="PED80464.1"/>
    <property type="molecule type" value="Genomic_DNA"/>
</dbReference>
<dbReference type="PANTHER" id="PTHR40050:SF1">
    <property type="entry name" value="INNER SPORE COAT PROTEIN H"/>
    <property type="match status" value="1"/>
</dbReference>
<evidence type="ECO:0000313" key="2">
    <source>
        <dbReference type="Proteomes" id="UP000221020"/>
    </source>
</evidence>
<protein>
    <submittedName>
        <fullName evidence="1">Spore coat protein</fullName>
    </submittedName>
</protein>
<gene>
    <name evidence="1" type="ORF">CON65_22485</name>
</gene>
<sequence>MKRRGGENMLPTYDFFINPMYITELRKDIWSDDPVLAKLTYQKRKYDIDIVYRGSHIRKFEKKSYHVKFYKPKLFQGVKEIHLNSEFKDPSLIRNKLSLDFFYDIGTLSPKSQHVFVKINNQVQGVYLQLESVDEYFLRSRNLPNGSIYYAVDDDANFSLISELNKDIKTDLSSGYEFKCANEHSEEYLSEFVYHANTISRAAYEKEIVKYVDIDKYLRWLAGIIFTQNFDGFVHNYALYHNGETGLFEVIPWDYDATWGRDVEGRLLNHEYIRIQGYNTLSARLLDVSAFRKQYRNILEGILEEKFTVDYIKPKVEEMHGLIRPYIVQDPYMKKKVEVFDSEPELIFQYIEKRRQFIQEHLHELE</sequence>
<accession>A0AA91V919</accession>
<dbReference type="InterPro" id="IPR014867">
    <property type="entry name" value="Spore_coat_CotH_CotH2/3/7"/>
</dbReference>
<evidence type="ECO:0000313" key="1">
    <source>
        <dbReference type="EMBL" id="PED80464.1"/>
    </source>
</evidence>
<keyword evidence="1" id="KW-0167">Capsid protein</keyword>